<proteinExistence type="predicted"/>
<dbReference type="eggNOG" id="COG5662">
    <property type="taxonomic scope" value="Bacteria"/>
</dbReference>
<name>A0A016XJK1_9BURK</name>
<sequence length="299" mass="32505">MDPQAEHRQNEDALHALLDGRLPADARAALERRLAQDVQASATLEAWRQQSDALRQLHKAVLTEPVPASLLAAAQHAQQARQQVWQVGRWAGMAASLLLAFGLGWFTHGRLLLPGSGAEPRLAHRPWPDFIQQATLAHAVYVPEVRHPVEVDAAQEAHLVQWLSKRLGRALKAPKLTELGFELVGGRLLPGTEGARALFMYQDARGERVTLYLGGEPLGLRDVAPTHGVPQPVSADGNARQGNPGLSASGPGAEFRYAQDGAIVSFYWVDEGMAYALSGQLNRSALLQLAQQVHAQLRL</sequence>
<organism evidence="3 4">
    <name type="scientific">Hylemonella gracilis str. Niagara R</name>
    <dbReference type="NCBI Taxonomy" id="1458275"/>
    <lineage>
        <taxon>Bacteria</taxon>
        <taxon>Pseudomonadati</taxon>
        <taxon>Pseudomonadota</taxon>
        <taxon>Betaproteobacteria</taxon>
        <taxon>Burkholderiales</taxon>
        <taxon>Comamonadaceae</taxon>
        <taxon>Hylemonella</taxon>
    </lineage>
</organism>
<dbReference type="RefSeq" id="WP_035607629.1">
    <property type="nucleotide sequence ID" value="NZ_JEMG01000001.1"/>
</dbReference>
<evidence type="ECO:0000256" key="2">
    <source>
        <dbReference type="SAM" id="Phobius"/>
    </source>
</evidence>
<evidence type="ECO:0000313" key="4">
    <source>
        <dbReference type="Proteomes" id="UP000023268"/>
    </source>
</evidence>
<evidence type="ECO:0000313" key="3">
    <source>
        <dbReference type="EMBL" id="EYC51403.1"/>
    </source>
</evidence>
<keyword evidence="2 3" id="KW-0812">Transmembrane</keyword>
<keyword evidence="2" id="KW-1133">Transmembrane helix</keyword>
<gene>
    <name evidence="3" type="ORF">AZ34_10120</name>
</gene>
<protein>
    <submittedName>
        <fullName evidence="3">Transmembrane anti-sigma factor</fullName>
    </submittedName>
</protein>
<dbReference type="STRING" id="1458275.AZ34_10120"/>
<evidence type="ECO:0000256" key="1">
    <source>
        <dbReference type="SAM" id="MobiDB-lite"/>
    </source>
</evidence>
<comment type="caution">
    <text evidence="3">The sequence shown here is derived from an EMBL/GenBank/DDBJ whole genome shotgun (WGS) entry which is preliminary data.</text>
</comment>
<dbReference type="AlphaFoldDB" id="A0A016XJK1"/>
<keyword evidence="2" id="KW-0472">Membrane</keyword>
<feature type="region of interest" description="Disordered" evidence="1">
    <location>
        <begin position="225"/>
        <end position="247"/>
    </location>
</feature>
<dbReference type="EMBL" id="JEMG01000001">
    <property type="protein sequence ID" value="EYC51403.1"/>
    <property type="molecule type" value="Genomic_DNA"/>
</dbReference>
<feature type="transmembrane region" description="Helical" evidence="2">
    <location>
        <begin position="87"/>
        <end position="106"/>
    </location>
</feature>
<reference evidence="3 4" key="1">
    <citation type="submission" date="2014-02" db="EMBL/GenBank/DDBJ databases">
        <title>Draft Genome of Hylemonella gracilis isolated from the Niagara River.</title>
        <authorList>
            <person name="Pawlowski D.R."/>
            <person name="Koudelka G.B."/>
        </authorList>
    </citation>
    <scope>NUCLEOTIDE SEQUENCE [LARGE SCALE GENOMIC DNA]</scope>
    <source>
        <strain evidence="3 4">Niagara R</strain>
    </source>
</reference>
<dbReference type="Proteomes" id="UP000023268">
    <property type="component" value="Unassembled WGS sequence"/>
</dbReference>
<accession>A0A016XJK1</accession>